<accession>A0A2H0X798</accession>
<sequence>MYVCARAGAEPIPSNKSRAIVDAAAKKPAAFEQGAVERFFVLEFSRITILLLKGNVVGSLVSIAI</sequence>
<comment type="caution">
    <text evidence="1">The sequence shown here is derived from an EMBL/GenBank/DDBJ whole genome shotgun (WGS) entry which is preliminary data.</text>
</comment>
<gene>
    <name evidence="1" type="ORF">COT52_01840</name>
</gene>
<evidence type="ECO:0000313" key="1">
    <source>
        <dbReference type="EMBL" id="PIS20807.1"/>
    </source>
</evidence>
<protein>
    <submittedName>
        <fullName evidence="1">Uncharacterized protein</fullName>
    </submittedName>
</protein>
<name>A0A2H0X798_UNCKA</name>
<dbReference type="EMBL" id="PEYW01000028">
    <property type="protein sequence ID" value="PIS20807.1"/>
    <property type="molecule type" value="Genomic_DNA"/>
</dbReference>
<reference evidence="2" key="1">
    <citation type="submission" date="2017-09" db="EMBL/GenBank/DDBJ databases">
        <title>Depth-based differentiation of microbial function through sediment-hosted aquifers and enrichment of novel symbionts in the deep terrestrial subsurface.</title>
        <authorList>
            <person name="Probst A.J."/>
            <person name="Ladd B."/>
            <person name="Jarett J.K."/>
            <person name="Geller-Mcgrath D.E."/>
            <person name="Sieber C.M.K."/>
            <person name="Emerson J.B."/>
            <person name="Anantharaman K."/>
            <person name="Thomas B.C."/>
            <person name="Malmstrom R."/>
            <person name="Stieglmeier M."/>
            <person name="Klingl A."/>
            <person name="Woyke T."/>
            <person name="Ryan C.M."/>
            <person name="Banfield J.F."/>
        </authorList>
    </citation>
    <scope>NUCLEOTIDE SEQUENCE [LARGE SCALE GENOMIC DNA]</scope>
</reference>
<dbReference type="Proteomes" id="UP000231414">
    <property type="component" value="Unassembled WGS sequence"/>
</dbReference>
<organism evidence="1 2">
    <name type="scientific">candidate division WWE3 bacterium CG08_land_8_20_14_0_20_43_13</name>
    <dbReference type="NCBI Taxonomy" id="1975087"/>
    <lineage>
        <taxon>Bacteria</taxon>
        <taxon>Katanobacteria</taxon>
    </lineage>
</organism>
<evidence type="ECO:0000313" key="2">
    <source>
        <dbReference type="Proteomes" id="UP000231414"/>
    </source>
</evidence>
<proteinExistence type="predicted"/>
<dbReference type="AlphaFoldDB" id="A0A2H0X798"/>